<comment type="caution">
    <text evidence="1">The sequence shown here is derived from an EMBL/GenBank/DDBJ whole genome shotgun (WGS) entry which is preliminary data.</text>
</comment>
<proteinExistence type="predicted"/>
<protein>
    <submittedName>
        <fullName evidence="1">Uncharacterized protein</fullName>
    </submittedName>
</protein>
<accession>A0ABW5Z869</accession>
<organism evidence="1 2">
    <name type="scientific">Flavobacterium ardleyense</name>
    <dbReference type="NCBI Taxonomy" id="2038737"/>
    <lineage>
        <taxon>Bacteria</taxon>
        <taxon>Pseudomonadati</taxon>
        <taxon>Bacteroidota</taxon>
        <taxon>Flavobacteriia</taxon>
        <taxon>Flavobacteriales</taxon>
        <taxon>Flavobacteriaceae</taxon>
        <taxon>Flavobacterium</taxon>
    </lineage>
</organism>
<name>A0ABW5Z869_9FLAO</name>
<dbReference type="RefSeq" id="WP_379807117.1">
    <property type="nucleotide sequence ID" value="NZ_JBHUOL010000013.1"/>
</dbReference>
<dbReference type="Proteomes" id="UP001597549">
    <property type="component" value="Unassembled WGS sequence"/>
</dbReference>
<reference evidence="2" key="1">
    <citation type="journal article" date="2019" name="Int. J. Syst. Evol. Microbiol.">
        <title>The Global Catalogue of Microorganisms (GCM) 10K type strain sequencing project: providing services to taxonomists for standard genome sequencing and annotation.</title>
        <authorList>
            <consortium name="The Broad Institute Genomics Platform"/>
            <consortium name="The Broad Institute Genome Sequencing Center for Infectious Disease"/>
            <person name="Wu L."/>
            <person name="Ma J."/>
        </authorList>
    </citation>
    <scope>NUCLEOTIDE SEQUENCE [LARGE SCALE GENOMIC DNA]</scope>
    <source>
        <strain evidence="2">KCTC 52644</strain>
    </source>
</reference>
<evidence type="ECO:0000313" key="2">
    <source>
        <dbReference type="Proteomes" id="UP001597549"/>
    </source>
</evidence>
<dbReference type="EMBL" id="JBHUOL010000013">
    <property type="protein sequence ID" value="MFD2909009.1"/>
    <property type="molecule type" value="Genomic_DNA"/>
</dbReference>
<gene>
    <name evidence="1" type="ORF">ACFSX9_09690</name>
</gene>
<sequence length="162" mass="19335">MNGIKKHRGLKRYYRNLATENDLDKTTWLDFNKPDNWFDNCHLHFDWKGYGNNSFKRRKPHLDKLFRHFDLLADKTNKLKIEFQLYSILLDFNSYSDALFLHTPNPNNSQFPFKISDLQLTTTLTNKQLNDYINNLDGYEKLYGQANEAFCLIFKKNLGQPF</sequence>
<keyword evidence="2" id="KW-1185">Reference proteome</keyword>
<evidence type="ECO:0000313" key="1">
    <source>
        <dbReference type="EMBL" id="MFD2909009.1"/>
    </source>
</evidence>